<evidence type="ECO:0000256" key="5">
    <source>
        <dbReference type="ARBA" id="ARBA00022691"/>
    </source>
</evidence>
<organism evidence="7 8">
    <name type="scientific">Vibrio ishigakensis</name>
    <dbReference type="NCBI Taxonomy" id="1481914"/>
    <lineage>
        <taxon>Bacteria</taxon>
        <taxon>Pseudomonadati</taxon>
        <taxon>Pseudomonadota</taxon>
        <taxon>Gammaproteobacteria</taxon>
        <taxon>Vibrionales</taxon>
        <taxon>Vibrionaceae</taxon>
        <taxon>Vibrio</taxon>
    </lineage>
</organism>
<comment type="caution">
    <text evidence="7">The sequence shown here is derived from an EMBL/GenBank/DDBJ whole genome shotgun (WGS) entry which is preliminary data.</text>
</comment>
<evidence type="ECO:0000313" key="8">
    <source>
        <dbReference type="Proteomes" id="UP000031670"/>
    </source>
</evidence>
<evidence type="ECO:0000256" key="3">
    <source>
        <dbReference type="ARBA" id="ARBA00022603"/>
    </source>
</evidence>
<evidence type="ECO:0000313" key="7">
    <source>
        <dbReference type="EMBL" id="GAM61404.1"/>
    </source>
</evidence>
<dbReference type="PIRSF" id="PIRSF029038">
    <property type="entry name" value="Mtase_YbiN_prd"/>
    <property type="match status" value="1"/>
</dbReference>
<accession>A0A0B8PF30</accession>
<protein>
    <recommendedName>
        <fullName evidence="6">Ribosomal RNA large subunit methyltransferase F</fullName>
        <ecNumber evidence="6">2.1.1.181</ecNumber>
    </recommendedName>
    <alternativeName>
        <fullName evidence="6">23S rRNA mA1618 methyltransferase</fullName>
    </alternativeName>
    <alternativeName>
        <fullName evidence="6">rRNA adenine N-6-methyltransferase</fullName>
    </alternativeName>
</protein>
<comment type="subcellular location">
    <subcellularLocation>
        <location evidence="6">Cytoplasm</location>
    </subcellularLocation>
</comment>
<evidence type="ECO:0000256" key="1">
    <source>
        <dbReference type="ARBA" id="ARBA00022490"/>
    </source>
</evidence>
<dbReference type="PANTHER" id="PTHR13393:SF0">
    <property type="entry name" value="RNA N6-ADENOSINE-METHYLTRANSFERASE METTL16"/>
    <property type="match status" value="1"/>
</dbReference>
<keyword evidence="1 6" id="KW-0963">Cytoplasm</keyword>
<proteinExistence type="inferred from homology"/>
<keyword evidence="3 6" id="KW-0489">Methyltransferase</keyword>
<dbReference type="Pfam" id="PF05971">
    <property type="entry name" value="Methyltransf_10"/>
    <property type="match status" value="1"/>
</dbReference>
<dbReference type="PANTHER" id="PTHR13393">
    <property type="entry name" value="SAM-DEPENDENT METHYLTRANSFERASE"/>
    <property type="match status" value="1"/>
</dbReference>
<dbReference type="InterPro" id="IPR029063">
    <property type="entry name" value="SAM-dependent_MTases_sf"/>
</dbReference>
<comment type="catalytic activity">
    <reaction evidence="6">
        <text>adenosine(1618) in 23S rRNA + S-adenosyl-L-methionine = N(6)-methyladenosine(1618) in 23S rRNA + S-adenosyl-L-homocysteine + H(+)</text>
        <dbReference type="Rhea" id="RHEA:16497"/>
        <dbReference type="Rhea" id="RHEA-COMP:10229"/>
        <dbReference type="Rhea" id="RHEA-COMP:10231"/>
        <dbReference type="ChEBI" id="CHEBI:15378"/>
        <dbReference type="ChEBI" id="CHEBI:57856"/>
        <dbReference type="ChEBI" id="CHEBI:59789"/>
        <dbReference type="ChEBI" id="CHEBI:74411"/>
        <dbReference type="ChEBI" id="CHEBI:74449"/>
        <dbReference type="EC" id="2.1.1.181"/>
    </reaction>
</comment>
<gene>
    <name evidence="6" type="primary">rlmF</name>
    <name evidence="7" type="ORF">JCM19232_5705</name>
</gene>
<dbReference type="NCBIfam" id="NF008725">
    <property type="entry name" value="PRK11727.1"/>
    <property type="match status" value="1"/>
</dbReference>
<keyword evidence="5 6" id="KW-0949">S-adenosyl-L-methionine</keyword>
<evidence type="ECO:0000256" key="2">
    <source>
        <dbReference type="ARBA" id="ARBA00022552"/>
    </source>
</evidence>
<dbReference type="Gene3D" id="3.40.50.150">
    <property type="entry name" value="Vaccinia Virus protein VP39"/>
    <property type="match status" value="1"/>
</dbReference>
<comment type="function">
    <text evidence="6">Specifically methylates the adenine in position 1618 of 23S rRNA.</text>
</comment>
<reference evidence="7 8" key="2">
    <citation type="submission" date="2015-01" db="EMBL/GenBank/DDBJ databases">
        <authorList>
            <consortium name="NBRP consortium"/>
            <person name="Sawabe T."/>
            <person name="Meirelles P."/>
            <person name="Feng G."/>
            <person name="Sayaka M."/>
            <person name="Hattori M."/>
            <person name="Ohkuma M."/>
        </authorList>
    </citation>
    <scope>NUCLEOTIDE SEQUENCE [LARGE SCALE GENOMIC DNA]</scope>
    <source>
        <strain evidence="7 8">JCM19232</strain>
    </source>
</reference>
<dbReference type="InterPro" id="IPR016909">
    <property type="entry name" value="rRNA_lsu_MeTfrase_F"/>
</dbReference>
<sequence length="304" mass="34109">MNKPASPGLHPNNPHKGRYNIPALCKALPALSAKVKRNPKGEQTIDFTDSESVVLLNKALLMHHYGIEFWDLPKGFLCPPIPGRADYVHRLSEFVDNKETKVRVLDIGTGASLIYPIIGATEYQWQFVTSDIDPISVKSSKAIASLNPKLKGRIDCRLQDSAKHIFKGIIKPGEQYHLTMCNPPFHKSLQEAQQGTLRKAKNLAANKRKRGNTDKTRNVKSGLNFGGQKAELWCPGGEEAFIKNMADESKLFASQVKWFSTLISKKENVTKLKKRLKQLESSDIKVVDMGQGQKLSRFVAWRFN</sequence>
<dbReference type="GO" id="GO:0070475">
    <property type="term" value="P:rRNA base methylation"/>
    <property type="evidence" value="ECO:0007669"/>
    <property type="project" value="TreeGrafter"/>
</dbReference>
<dbReference type="Proteomes" id="UP000031670">
    <property type="component" value="Unassembled WGS sequence"/>
</dbReference>
<dbReference type="CDD" id="cd02440">
    <property type="entry name" value="AdoMet_MTases"/>
    <property type="match status" value="1"/>
</dbReference>
<dbReference type="SUPFAM" id="SSF53335">
    <property type="entry name" value="S-adenosyl-L-methionine-dependent methyltransferases"/>
    <property type="match status" value="1"/>
</dbReference>
<dbReference type="AlphaFoldDB" id="A0A0B8PF30"/>
<dbReference type="EMBL" id="BBSA01000003">
    <property type="protein sequence ID" value="GAM61404.1"/>
    <property type="molecule type" value="Genomic_DNA"/>
</dbReference>
<evidence type="ECO:0000256" key="6">
    <source>
        <dbReference type="HAMAP-Rule" id="MF_01848"/>
    </source>
</evidence>
<reference evidence="7 8" key="1">
    <citation type="submission" date="2015-01" db="EMBL/GenBank/DDBJ databases">
        <title>Vibrio sp. C5 JCM 19232 whole genome shotgun sequence.</title>
        <authorList>
            <person name="Sawabe T."/>
            <person name="Meirelles P."/>
            <person name="Feng G."/>
            <person name="Sayaka M."/>
            <person name="Hattori M."/>
            <person name="Ohkuma M."/>
        </authorList>
    </citation>
    <scope>NUCLEOTIDE SEQUENCE [LARGE SCALE GENOMIC DNA]</scope>
    <source>
        <strain evidence="7 8">JCM19232</strain>
    </source>
</reference>
<dbReference type="EC" id="2.1.1.181" evidence="6"/>
<keyword evidence="4 6" id="KW-0808">Transferase</keyword>
<evidence type="ECO:0000256" key="4">
    <source>
        <dbReference type="ARBA" id="ARBA00022679"/>
    </source>
</evidence>
<dbReference type="InterPro" id="IPR010286">
    <property type="entry name" value="METTL16/RlmF"/>
</dbReference>
<dbReference type="GO" id="GO:0052907">
    <property type="term" value="F:23S rRNA (adenine(1618)-N(6))-methyltransferase activity"/>
    <property type="evidence" value="ECO:0007669"/>
    <property type="project" value="UniProtKB-EC"/>
</dbReference>
<name>A0A0B8PF30_9VIBR</name>
<dbReference type="HAMAP" id="MF_01848">
    <property type="entry name" value="23SrRNA_methyltr_F"/>
    <property type="match status" value="1"/>
</dbReference>
<dbReference type="GO" id="GO:0005737">
    <property type="term" value="C:cytoplasm"/>
    <property type="evidence" value="ECO:0007669"/>
    <property type="project" value="UniProtKB-SubCell"/>
</dbReference>
<keyword evidence="2 6" id="KW-0698">rRNA processing</keyword>
<comment type="similarity">
    <text evidence="6">Belongs to the methyltransferase superfamily. METTL16/RlmF family.</text>
</comment>